<dbReference type="InterPro" id="IPR029052">
    <property type="entry name" value="Metallo-depent_PP-like"/>
</dbReference>
<dbReference type="GO" id="GO:0004112">
    <property type="term" value="F:cyclic-nucleotide phosphodiesterase activity"/>
    <property type="evidence" value="ECO:0007669"/>
    <property type="project" value="InterPro"/>
</dbReference>
<dbReference type="CDD" id="cd07402">
    <property type="entry name" value="MPP_GpdQ"/>
    <property type="match status" value="1"/>
</dbReference>
<proteinExistence type="inferred from homology"/>
<dbReference type="PANTHER" id="PTHR42988:SF2">
    <property type="entry name" value="CYCLIC NUCLEOTIDE PHOSPHODIESTERASE CBUA0032-RELATED"/>
    <property type="match status" value="1"/>
</dbReference>
<evidence type="ECO:0000256" key="4">
    <source>
        <dbReference type="ARBA" id="ARBA00025742"/>
    </source>
</evidence>
<evidence type="ECO:0000313" key="6">
    <source>
        <dbReference type="EMBL" id="WBG91838.1"/>
    </source>
</evidence>
<dbReference type="Proteomes" id="UP001211544">
    <property type="component" value="Chromosome"/>
</dbReference>
<accession>A0AAJ5UAQ4</accession>
<dbReference type="InterPro" id="IPR004843">
    <property type="entry name" value="Calcineurin-like_PHP"/>
</dbReference>
<dbReference type="InterPro" id="IPR042281">
    <property type="entry name" value="GpdQ_beta-strand"/>
</dbReference>
<dbReference type="GO" id="GO:0046872">
    <property type="term" value="F:metal ion binding"/>
    <property type="evidence" value="ECO:0007669"/>
    <property type="project" value="UniProtKB-KW"/>
</dbReference>
<feature type="domain" description="Calcineurin-like phosphoesterase" evidence="5">
    <location>
        <begin position="8"/>
        <end position="201"/>
    </location>
</feature>
<comment type="similarity">
    <text evidence="4">Belongs to the cyclic nucleotide phosphodiesterase class-III family.</text>
</comment>
<dbReference type="Gene3D" id="3.30.750.180">
    <property type="entry name" value="GpdQ, beta-strand dimerisation domain"/>
    <property type="match status" value="1"/>
</dbReference>
<sequence>MFAKPTLIAQISDLHIKANGRLSYKKVDTQAALLRAIDTLNALRPQPDMVVITGDLVDFGTVEEYQTLRLALRRLQLPFRLMPGNHDDRQALRAVFIDHDYLQHGATLNWQLKVGPLKLLALDSSVPEQPWGYVDEYQLTWLEESLTREPAAPTLVMLHHPPFTCGIDHMDRQRLRNPDALAAIIARHPQVERVLCGHLHRSLQTRFAGTLAVCAPGVSHQVAFDLQPDGPAHFVLEPPGFLLHCWQPEQGMVTHQCAIGDYSGPWPFYDQHGLID</sequence>
<evidence type="ECO:0000256" key="1">
    <source>
        <dbReference type="ARBA" id="ARBA00022723"/>
    </source>
</evidence>
<keyword evidence="3" id="KW-0408">Iron</keyword>
<dbReference type="RefSeq" id="WP_269949968.1">
    <property type="nucleotide sequence ID" value="NZ_CP104758.1"/>
</dbReference>
<organism evidence="6 7">
    <name type="scientific">Pantoea piersonii</name>
    <dbReference type="NCBI Taxonomy" id="2364647"/>
    <lineage>
        <taxon>Bacteria</taxon>
        <taxon>Pseudomonadati</taxon>
        <taxon>Pseudomonadota</taxon>
        <taxon>Gammaproteobacteria</taxon>
        <taxon>Enterobacterales</taxon>
        <taxon>Erwiniaceae</taxon>
        <taxon>Pantoea</taxon>
    </lineage>
</organism>
<evidence type="ECO:0000313" key="7">
    <source>
        <dbReference type="Proteomes" id="UP001211544"/>
    </source>
</evidence>
<dbReference type="InterPro" id="IPR050884">
    <property type="entry name" value="CNP_phosphodiesterase-III"/>
</dbReference>
<reference evidence="6 7" key="1">
    <citation type="journal article" date="2022" name="J Glob Antimicrob Resist">
        <title>First complete genome of a multidrug resistant strain of the novel human pathogen Kalamiella piersonii (GABEKP28) identified in human saliva.</title>
        <authorList>
            <person name="McDonagh F."/>
            <person name="Singh N.K."/>
            <person name="Venkateswaran K."/>
            <person name="Lonappan A.M."/>
            <person name="Hallahan B."/>
            <person name="Tuohy A."/>
            <person name="Burke L."/>
            <person name="Kovarova A."/>
            <person name="Miliotis G."/>
        </authorList>
    </citation>
    <scope>NUCLEOTIDE SEQUENCE [LARGE SCALE GENOMIC DNA]</scope>
    <source>
        <strain evidence="6 7">GABEKP28</strain>
    </source>
</reference>
<gene>
    <name evidence="6" type="ORF">N5580_04605</name>
</gene>
<evidence type="ECO:0000256" key="3">
    <source>
        <dbReference type="ARBA" id="ARBA00023004"/>
    </source>
</evidence>
<dbReference type="KEGG" id="kpie:N5580_04605"/>
<name>A0AAJ5UAQ4_9GAMM</name>
<dbReference type="Gene3D" id="3.60.21.40">
    <property type="entry name" value="GpdQ, catalytic alpha/beta sandwich domain"/>
    <property type="match status" value="1"/>
</dbReference>
<dbReference type="Pfam" id="PF00149">
    <property type="entry name" value="Metallophos"/>
    <property type="match status" value="1"/>
</dbReference>
<evidence type="ECO:0000259" key="5">
    <source>
        <dbReference type="Pfam" id="PF00149"/>
    </source>
</evidence>
<dbReference type="InterPro" id="IPR042283">
    <property type="entry name" value="GpdQ_catalytic"/>
</dbReference>
<evidence type="ECO:0000256" key="2">
    <source>
        <dbReference type="ARBA" id="ARBA00022801"/>
    </source>
</evidence>
<dbReference type="PANTHER" id="PTHR42988">
    <property type="entry name" value="PHOSPHOHYDROLASE"/>
    <property type="match status" value="1"/>
</dbReference>
<dbReference type="InterPro" id="IPR026575">
    <property type="entry name" value="GpdQ/CpdA-like"/>
</dbReference>
<keyword evidence="1" id="KW-0479">Metal-binding</keyword>
<keyword evidence="2" id="KW-0378">Hydrolase</keyword>
<dbReference type="EMBL" id="CP104758">
    <property type="protein sequence ID" value="WBG91838.1"/>
    <property type="molecule type" value="Genomic_DNA"/>
</dbReference>
<protein>
    <submittedName>
        <fullName evidence="6">Phosphodiesterase</fullName>
    </submittedName>
</protein>
<dbReference type="AlphaFoldDB" id="A0AAJ5UAQ4"/>
<keyword evidence="7" id="KW-1185">Reference proteome</keyword>
<dbReference type="SUPFAM" id="SSF56300">
    <property type="entry name" value="Metallo-dependent phosphatases"/>
    <property type="match status" value="1"/>
</dbReference>